<name>A0A9P4T4A7_CURKU</name>
<keyword evidence="1" id="KW-0175">Coiled coil</keyword>
<feature type="non-terminal residue" evidence="2">
    <location>
        <position position="1"/>
    </location>
</feature>
<organism evidence="2 3">
    <name type="scientific">Curvularia kusanoi</name>
    <name type="common">Cochliobolus kusanoi</name>
    <dbReference type="NCBI Taxonomy" id="90978"/>
    <lineage>
        <taxon>Eukaryota</taxon>
        <taxon>Fungi</taxon>
        <taxon>Dikarya</taxon>
        <taxon>Ascomycota</taxon>
        <taxon>Pezizomycotina</taxon>
        <taxon>Dothideomycetes</taxon>
        <taxon>Pleosporomycetidae</taxon>
        <taxon>Pleosporales</taxon>
        <taxon>Pleosporineae</taxon>
        <taxon>Pleosporaceae</taxon>
        <taxon>Curvularia</taxon>
    </lineage>
</organism>
<keyword evidence="3" id="KW-1185">Reference proteome</keyword>
<evidence type="ECO:0000313" key="3">
    <source>
        <dbReference type="Proteomes" id="UP000801428"/>
    </source>
</evidence>
<accession>A0A9P4T4A7</accession>
<comment type="caution">
    <text evidence="2">The sequence shown here is derived from an EMBL/GenBank/DDBJ whole genome shotgun (WGS) entry which is preliminary data.</text>
</comment>
<gene>
    <name evidence="2" type="ORF">E8E13_000023</name>
</gene>
<feature type="coiled-coil region" evidence="1">
    <location>
        <begin position="51"/>
        <end position="85"/>
    </location>
</feature>
<dbReference type="OrthoDB" id="10477052at2759"/>
<evidence type="ECO:0000256" key="1">
    <source>
        <dbReference type="SAM" id="Coils"/>
    </source>
</evidence>
<proteinExistence type="predicted"/>
<protein>
    <submittedName>
        <fullName evidence="2">Uncharacterized protein</fullName>
    </submittedName>
</protein>
<sequence>METFSKEHNRDPTEFAWYSQSRRADVRKVGIQDGDTLEVYKSLDSSSSNDDEQWLAQLAATEEKIIQLQNEVEFKRAELESAAIKNETIATM</sequence>
<dbReference type="AlphaFoldDB" id="A0A9P4T4A7"/>
<dbReference type="Proteomes" id="UP000801428">
    <property type="component" value="Unassembled WGS sequence"/>
</dbReference>
<reference evidence="2" key="1">
    <citation type="submission" date="2019-04" db="EMBL/GenBank/DDBJ databases">
        <title>Sequencing of skin fungus with MAO and IRED activity.</title>
        <authorList>
            <person name="Marsaioli A.J."/>
            <person name="Bonatto J.M.C."/>
            <person name="Reis Junior O."/>
        </authorList>
    </citation>
    <scope>NUCLEOTIDE SEQUENCE</scope>
    <source>
        <strain evidence="2">30M1</strain>
    </source>
</reference>
<dbReference type="EMBL" id="SWKU01000043">
    <property type="protein sequence ID" value="KAF2994151.1"/>
    <property type="molecule type" value="Genomic_DNA"/>
</dbReference>
<evidence type="ECO:0000313" key="2">
    <source>
        <dbReference type="EMBL" id="KAF2994151.1"/>
    </source>
</evidence>